<gene>
    <name evidence="13" type="ORF">A2746_02375</name>
</gene>
<dbReference type="PANTHER" id="PTHR11946:SF93">
    <property type="entry name" value="VALINE--TRNA LIGASE, CHLOROPLASTIC_MITOCHONDRIAL 2"/>
    <property type="match status" value="1"/>
</dbReference>
<proteinExistence type="inferred from homology"/>
<dbReference type="InterPro" id="IPR009008">
    <property type="entry name" value="Val/Leu/Ile-tRNA-synth_edit"/>
</dbReference>
<dbReference type="GO" id="GO:0006438">
    <property type="term" value="P:valyl-tRNA aminoacylation"/>
    <property type="evidence" value="ECO:0007669"/>
    <property type="project" value="UniProtKB-UniRule"/>
</dbReference>
<keyword evidence="6 10" id="KW-0648">Protein biosynthesis</keyword>
<evidence type="ECO:0000256" key="3">
    <source>
        <dbReference type="ARBA" id="ARBA00022598"/>
    </source>
</evidence>
<comment type="caution">
    <text evidence="13">The sequence shown here is derived from an EMBL/GenBank/DDBJ whole genome shotgun (WGS) entry which is preliminary data.</text>
</comment>
<dbReference type="Gene3D" id="3.40.50.620">
    <property type="entry name" value="HUPs"/>
    <property type="match status" value="2"/>
</dbReference>
<evidence type="ECO:0000256" key="2">
    <source>
        <dbReference type="ARBA" id="ARBA00022490"/>
    </source>
</evidence>
<name>A0A1F8EYI1_9BACT</name>
<protein>
    <recommendedName>
        <fullName evidence="1 9">Valine--tRNA ligase</fullName>
        <ecNumber evidence="1 9">6.1.1.9</ecNumber>
    </recommendedName>
</protein>
<dbReference type="EC" id="6.1.1.9" evidence="1 9"/>
<dbReference type="InterPro" id="IPR001412">
    <property type="entry name" value="aa-tRNA-synth_I_CS"/>
</dbReference>
<dbReference type="STRING" id="1802669.A2746_02375"/>
<dbReference type="GO" id="GO:0002161">
    <property type="term" value="F:aminoacyl-tRNA deacylase activity"/>
    <property type="evidence" value="ECO:0007669"/>
    <property type="project" value="InterPro"/>
</dbReference>
<keyword evidence="7 10" id="KW-0030">Aminoacyl-tRNA synthetase</keyword>
<dbReference type="SUPFAM" id="SSF47323">
    <property type="entry name" value="Anticodon-binding domain of a subclass of class I aminoacyl-tRNA synthetases"/>
    <property type="match status" value="1"/>
</dbReference>
<dbReference type="CDD" id="cd00817">
    <property type="entry name" value="ValRS_core"/>
    <property type="match status" value="1"/>
</dbReference>
<evidence type="ECO:0000256" key="10">
    <source>
        <dbReference type="RuleBase" id="RU363035"/>
    </source>
</evidence>
<dbReference type="EMBL" id="MGJJ01000002">
    <property type="protein sequence ID" value="OGN05923.1"/>
    <property type="molecule type" value="Genomic_DNA"/>
</dbReference>
<dbReference type="PROSITE" id="PS00178">
    <property type="entry name" value="AA_TRNA_LIGASE_I"/>
    <property type="match status" value="1"/>
</dbReference>
<reference evidence="13 14" key="1">
    <citation type="journal article" date="2016" name="Nat. Commun.">
        <title>Thousands of microbial genomes shed light on interconnected biogeochemical processes in an aquifer system.</title>
        <authorList>
            <person name="Anantharaman K."/>
            <person name="Brown C.T."/>
            <person name="Hug L.A."/>
            <person name="Sharon I."/>
            <person name="Castelle C.J."/>
            <person name="Probst A.J."/>
            <person name="Thomas B.C."/>
            <person name="Singh A."/>
            <person name="Wilkins M.J."/>
            <person name="Karaoz U."/>
            <person name="Brodie E.L."/>
            <person name="Williams K.H."/>
            <person name="Hubbard S.S."/>
            <person name="Banfield J.F."/>
        </authorList>
    </citation>
    <scope>NUCLEOTIDE SEQUENCE [LARGE SCALE GENOMIC DNA]</scope>
</reference>
<dbReference type="NCBIfam" id="TIGR00422">
    <property type="entry name" value="valS"/>
    <property type="match status" value="1"/>
</dbReference>
<evidence type="ECO:0000256" key="9">
    <source>
        <dbReference type="NCBIfam" id="TIGR00422"/>
    </source>
</evidence>
<evidence type="ECO:0000256" key="5">
    <source>
        <dbReference type="ARBA" id="ARBA00022840"/>
    </source>
</evidence>
<dbReference type="Pfam" id="PF00133">
    <property type="entry name" value="tRNA-synt_1"/>
    <property type="match status" value="1"/>
</dbReference>
<evidence type="ECO:0000256" key="4">
    <source>
        <dbReference type="ARBA" id="ARBA00022741"/>
    </source>
</evidence>
<dbReference type="GO" id="GO:0005524">
    <property type="term" value="F:ATP binding"/>
    <property type="evidence" value="ECO:0007669"/>
    <property type="project" value="UniProtKB-KW"/>
</dbReference>
<evidence type="ECO:0000256" key="8">
    <source>
        <dbReference type="ARBA" id="ARBA00047552"/>
    </source>
</evidence>
<dbReference type="SUPFAM" id="SSF52374">
    <property type="entry name" value="Nucleotidylyl transferase"/>
    <property type="match status" value="1"/>
</dbReference>
<evidence type="ECO:0000256" key="1">
    <source>
        <dbReference type="ARBA" id="ARBA00013169"/>
    </source>
</evidence>
<evidence type="ECO:0000256" key="7">
    <source>
        <dbReference type="ARBA" id="ARBA00023146"/>
    </source>
</evidence>
<dbReference type="Gene3D" id="3.90.740.10">
    <property type="entry name" value="Valyl/Leucyl/Isoleucyl-tRNA synthetase, editing domain"/>
    <property type="match status" value="1"/>
</dbReference>
<evidence type="ECO:0000259" key="11">
    <source>
        <dbReference type="Pfam" id="PF00133"/>
    </source>
</evidence>
<sequence length="756" mass="87855">MEDMEDIPKSYNPKETEEKIYKLWEKSGFFNPDNLPVGKPFSKVPGKPETFVAAIAPPNITGELHMGHALENIMEDIIFRMKRMQGYKTLWLPGTDHAGIAAQNAVEKQLAKEGLSRHRLGREKFLERMWQWREKYGGAILNQFKKLGLSLDWSRTKFTLDPAYQKAVETAFIHYYEKGWIYRGERVVNWCVRCATSISDLEVNYIPEKSKLYFIKYGPFALATVRPETKLGDTALAVHPSDERYKKYIGQELEIESVDNTVPKEEKPKIKKIKIRVVGDIAVDPEFGTGIIKVTPAHDITDSEIARRNNLPSIKIIDERGKMNENAGIRYTGMKTTEAREQIAEDLEKLGLMEKIEDYEHNIARCDRCNSVIEPLPSEQWFLKMEELAKLALDALRDKKITFNPARWNAPYENWLKNIRDWNISRQLWWGHRLPVWFHEPKCVPRQNFSSKNLDEQANQFEKCENIIVSAKKPKCEYCDARYIQSEDVLDTWFSSALWPFAVMGWPEKTKDLAEYYPTHFITSARDILFLWIVRMIFSGLEFTGQVPFKDIYIHPTVLTKDGRRMSKSLGTGINPLDLTEKYGTDALRFGLAYQTAELQDIRFNEDVIMMGKKFANKLWNIARYVITKANGQWLMTDGSKPRAEIVEKLNKVALDVTGNIENYRFGEAAHLLYDFVWHDFADKYLEETKEKEDDETKETLLYILADCLKLLHPFMPFITEEIYSKLPLKNKKLLLVESWPVPLTFLSQTSTNNQR</sequence>
<dbReference type="InterPro" id="IPR014729">
    <property type="entry name" value="Rossmann-like_a/b/a_fold"/>
</dbReference>
<accession>A0A1F8EYI1</accession>
<evidence type="ECO:0000259" key="12">
    <source>
        <dbReference type="Pfam" id="PF08264"/>
    </source>
</evidence>
<dbReference type="FunFam" id="3.40.50.620:FF:000020">
    <property type="entry name" value="Valine--tRNA ligase, mitochondrial"/>
    <property type="match status" value="1"/>
</dbReference>
<comment type="catalytic activity">
    <reaction evidence="8">
        <text>tRNA(Val) + L-valine + ATP = L-valyl-tRNA(Val) + AMP + diphosphate</text>
        <dbReference type="Rhea" id="RHEA:10704"/>
        <dbReference type="Rhea" id="RHEA-COMP:9672"/>
        <dbReference type="Rhea" id="RHEA-COMP:9708"/>
        <dbReference type="ChEBI" id="CHEBI:30616"/>
        <dbReference type="ChEBI" id="CHEBI:33019"/>
        <dbReference type="ChEBI" id="CHEBI:57762"/>
        <dbReference type="ChEBI" id="CHEBI:78442"/>
        <dbReference type="ChEBI" id="CHEBI:78537"/>
        <dbReference type="ChEBI" id="CHEBI:456215"/>
        <dbReference type="EC" id="6.1.1.9"/>
    </reaction>
</comment>
<feature type="domain" description="Methionyl/Valyl/Leucyl/Isoleucyl-tRNA synthetase anticodon-binding" evidence="12">
    <location>
        <begin position="645"/>
        <end position="745"/>
    </location>
</feature>
<dbReference type="Proteomes" id="UP000177419">
    <property type="component" value="Unassembled WGS sequence"/>
</dbReference>
<evidence type="ECO:0000313" key="13">
    <source>
        <dbReference type="EMBL" id="OGN05923.1"/>
    </source>
</evidence>
<dbReference type="Pfam" id="PF08264">
    <property type="entry name" value="Anticodon_1"/>
    <property type="match status" value="1"/>
</dbReference>
<comment type="similarity">
    <text evidence="10">Belongs to the class-I aminoacyl-tRNA synthetase family.</text>
</comment>
<evidence type="ECO:0000256" key="6">
    <source>
        <dbReference type="ARBA" id="ARBA00022917"/>
    </source>
</evidence>
<dbReference type="AlphaFoldDB" id="A0A1F8EYI1"/>
<dbReference type="NCBIfam" id="NF004349">
    <property type="entry name" value="PRK05729.1"/>
    <property type="match status" value="1"/>
</dbReference>
<keyword evidence="3 10" id="KW-0436">Ligase</keyword>
<keyword evidence="4 10" id="KW-0547">Nucleotide-binding</keyword>
<dbReference type="InterPro" id="IPR013155">
    <property type="entry name" value="M/V/L/I-tRNA-synth_anticd-bd"/>
</dbReference>
<keyword evidence="2" id="KW-0963">Cytoplasm</keyword>
<dbReference type="InterPro" id="IPR002303">
    <property type="entry name" value="Valyl-tRNA_ligase"/>
</dbReference>
<dbReference type="Gene3D" id="1.10.730.10">
    <property type="entry name" value="Isoleucyl-tRNA Synthetase, Domain 1"/>
    <property type="match status" value="1"/>
</dbReference>
<dbReference type="PANTHER" id="PTHR11946">
    <property type="entry name" value="VALYL-TRNA SYNTHETASES"/>
    <property type="match status" value="1"/>
</dbReference>
<keyword evidence="5 10" id="KW-0067">ATP-binding</keyword>
<dbReference type="GO" id="GO:0004832">
    <property type="term" value="F:valine-tRNA ligase activity"/>
    <property type="evidence" value="ECO:0007669"/>
    <property type="project" value="UniProtKB-UniRule"/>
</dbReference>
<organism evidence="13 14">
    <name type="scientific">Candidatus Yanofskybacteria bacterium RIFCSPHIGHO2_01_FULL_44_22</name>
    <dbReference type="NCBI Taxonomy" id="1802669"/>
    <lineage>
        <taxon>Bacteria</taxon>
        <taxon>Candidatus Yanofskyibacteriota</taxon>
    </lineage>
</organism>
<feature type="domain" description="Aminoacyl-tRNA synthetase class Ia" evidence="11">
    <location>
        <begin position="19"/>
        <end position="604"/>
    </location>
</feature>
<dbReference type="PRINTS" id="PR00986">
    <property type="entry name" value="TRNASYNTHVAL"/>
</dbReference>
<evidence type="ECO:0000313" key="14">
    <source>
        <dbReference type="Proteomes" id="UP000177419"/>
    </source>
</evidence>
<dbReference type="GO" id="GO:0005829">
    <property type="term" value="C:cytosol"/>
    <property type="evidence" value="ECO:0007669"/>
    <property type="project" value="TreeGrafter"/>
</dbReference>
<dbReference type="SUPFAM" id="SSF50677">
    <property type="entry name" value="ValRS/IleRS/LeuRS editing domain"/>
    <property type="match status" value="1"/>
</dbReference>
<dbReference type="CDD" id="cd07962">
    <property type="entry name" value="Anticodon_Ia_Val"/>
    <property type="match status" value="1"/>
</dbReference>
<dbReference type="InterPro" id="IPR033705">
    <property type="entry name" value="Anticodon_Ia_Val"/>
</dbReference>
<dbReference type="InterPro" id="IPR002300">
    <property type="entry name" value="aa-tRNA-synth_Ia"/>
</dbReference>
<dbReference type="InterPro" id="IPR009080">
    <property type="entry name" value="tRNAsynth_Ia_anticodon-bd"/>
</dbReference>